<sequence>MFLPLTLLAYASLIAAEPKILLCSDSTAANYNSSRVLQGWGYYAPAYFTIPLINLAANGRSTRRFINEGRWSSLLNQTLAGDFVIIEMGHNDEADPTLGGKYADRGTIAGLGNETVVVTMTTGEKDTVHTYGWYLRSMIADVRAKEAVPVLSGQVPRMYFEEGVLQAEWPFAEYTRQQAEASRVEYLDHTLYSVDAFQAMGEEAAMKLYPEDKTHTGAEGAKVNAETFVEAVQCQGNSQLLAYLNSKGRGVKASCRN</sequence>
<keyword evidence="6" id="KW-1185">Reference proteome</keyword>
<comment type="similarity">
    <text evidence="1">Belongs to the 'GDSL' lipolytic enzyme family.</text>
</comment>
<accession>A0A6G1GWH5</accession>
<reference evidence="5" key="1">
    <citation type="journal article" date="2020" name="Stud. Mycol.">
        <title>101 Dothideomycetes genomes: a test case for predicting lifestyles and emergence of pathogens.</title>
        <authorList>
            <person name="Haridas S."/>
            <person name="Albert R."/>
            <person name="Binder M."/>
            <person name="Bloem J."/>
            <person name="Labutti K."/>
            <person name="Salamov A."/>
            <person name="Andreopoulos B."/>
            <person name="Baker S."/>
            <person name="Barry K."/>
            <person name="Bills G."/>
            <person name="Bluhm B."/>
            <person name="Cannon C."/>
            <person name="Castanera R."/>
            <person name="Culley D."/>
            <person name="Daum C."/>
            <person name="Ezra D."/>
            <person name="Gonzalez J."/>
            <person name="Henrissat B."/>
            <person name="Kuo A."/>
            <person name="Liang C."/>
            <person name="Lipzen A."/>
            <person name="Lutzoni F."/>
            <person name="Magnuson J."/>
            <person name="Mondo S."/>
            <person name="Nolan M."/>
            <person name="Ohm R."/>
            <person name="Pangilinan J."/>
            <person name="Park H.-J."/>
            <person name="Ramirez L."/>
            <person name="Alfaro M."/>
            <person name="Sun H."/>
            <person name="Tritt A."/>
            <person name="Yoshinaga Y."/>
            <person name="Zwiers L.-H."/>
            <person name="Turgeon B."/>
            <person name="Goodwin S."/>
            <person name="Spatafora J."/>
            <person name="Crous P."/>
            <person name="Grigoriev I."/>
        </authorList>
    </citation>
    <scope>NUCLEOTIDE SEQUENCE</scope>
    <source>
        <strain evidence="5">CBS 113979</strain>
    </source>
</reference>
<dbReference type="InterPro" id="IPR037459">
    <property type="entry name" value="RhgT-like"/>
</dbReference>
<feature type="signal peptide" evidence="3">
    <location>
        <begin position="1"/>
        <end position="16"/>
    </location>
</feature>
<name>A0A6G1GWH5_9PEZI</name>
<dbReference type="SUPFAM" id="SSF52266">
    <property type="entry name" value="SGNH hydrolase"/>
    <property type="match status" value="1"/>
</dbReference>
<dbReference type="OrthoDB" id="5041285at2759"/>
<feature type="domain" description="SGNH hydrolase-type esterase" evidence="4">
    <location>
        <begin position="25"/>
        <end position="222"/>
    </location>
</feature>
<dbReference type="PANTHER" id="PTHR43695">
    <property type="entry name" value="PUTATIVE (AFU_ORTHOLOGUE AFUA_2G17250)-RELATED"/>
    <property type="match status" value="1"/>
</dbReference>
<dbReference type="InterPro" id="IPR013830">
    <property type="entry name" value="SGNH_hydro"/>
</dbReference>
<evidence type="ECO:0000256" key="2">
    <source>
        <dbReference type="ARBA" id="ARBA00022801"/>
    </source>
</evidence>
<dbReference type="PANTHER" id="PTHR43695:SF1">
    <property type="entry name" value="RHAMNOGALACTURONAN ACETYLESTERASE"/>
    <property type="match status" value="1"/>
</dbReference>
<proteinExistence type="inferred from homology"/>
<keyword evidence="3" id="KW-0732">Signal</keyword>
<dbReference type="GO" id="GO:0016787">
    <property type="term" value="F:hydrolase activity"/>
    <property type="evidence" value="ECO:0007669"/>
    <property type="project" value="UniProtKB-KW"/>
</dbReference>
<evidence type="ECO:0000259" key="4">
    <source>
        <dbReference type="Pfam" id="PF13472"/>
    </source>
</evidence>
<dbReference type="Gene3D" id="3.40.50.1110">
    <property type="entry name" value="SGNH hydrolase"/>
    <property type="match status" value="1"/>
</dbReference>
<dbReference type="InterPro" id="IPR036514">
    <property type="entry name" value="SGNH_hydro_sf"/>
</dbReference>
<evidence type="ECO:0000313" key="6">
    <source>
        <dbReference type="Proteomes" id="UP000800041"/>
    </source>
</evidence>
<dbReference type="Pfam" id="PF13472">
    <property type="entry name" value="Lipase_GDSL_2"/>
    <property type="match status" value="1"/>
</dbReference>
<dbReference type="EMBL" id="ML977163">
    <property type="protein sequence ID" value="KAF1985162.1"/>
    <property type="molecule type" value="Genomic_DNA"/>
</dbReference>
<evidence type="ECO:0000313" key="5">
    <source>
        <dbReference type="EMBL" id="KAF1985162.1"/>
    </source>
</evidence>
<evidence type="ECO:0000256" key="1">
    <source>
        <dbReference type="ARBA" id="ARBA00008668"/>
    </source>
</evidence>
<evidence type="ECO:0000256" key="3">
    <source>
        <dbReference type="SAM" id="SignalP"/>
    </source>
</evidence>
<organism evidence="5 6">
    <name type="scientific">Aulographum hederae CBS 113979</name>
    <dbReference type="NCBI Taxonomy" id="1176131"/>
    <lineage>
        <taxon>Eukaryota</taxon>
        <taxon>Fungi</taxon>
        <taxon>Dikarya</taxon>
        <taxon>Ascomycota</taxon>
        <taxon>Pezizomycotina</taxon>
        <taxon>Dothideomycetes</taxon>
        <taxon>Pleosporomycetidae</taxon>
        <taxon>Aulographales</taxon>
        <taxon>Aulographaceae</taxon>
    </lineage>
</organism>
<feature type="chain" id="PRO_5026096665" evidence="3">
    <location>
        <begin position="17"/>
        <end position="257"/>
    </location>
</feature>
<dbReference type="Proteomes" id="UP000800041">
    <property type="component" value="Unassembled WGS sequence"/>
</dbReference>
<dbReference type="AlphaFoldDB" id="A0A6G1GWH5"/>
<keyword evidence="2" id="KW-0378">Hydrolase</keyword>
<gene>
    <name evidence="5" type="ORF">K402DRAFT_422138</name>
</gene>
<protein>
    <submittedName>
        <fullName evidence="5">Carbohydrate esterase family 12 protein</fullName>
    </submittedName>
</protein>
<dbReference type="CDD" id="cd01821">
    <property type="entry name" value="Rhamnogalacturan_acetylesterase_like"/>
    <property type="match status" value="1"/>
</dbReference>